<sequence>MRRIMAVLLCFIFTTQLFGYAKSSYINQIKVLKELDIDTRYASDPIFLSIKENITTSDKKEFIDIIQDGYSYIPMLKKIIDEADIPHSFLYLAMVESGLSNHAKSNASAVGMWQFMQETARLYGLKIDKYVDERKDPIAATKAAISYLKDLKGKFGKWYLAAIAYNCGEGRLGRAIKTAGSDDLTTLLDPQKKYLPLETRMFIRKILSAAYIAEDNDFIISNNSALLNRPNKINVTKVIVPGGTPLSQISDSIGLSLNKMKIYNPHLKNDITPPNTKNYYVYIPANKQGLFANNFDPKKQIKKNIYVVKNGDTISGIASRFNTDSRTIKDINSLKTDKLSINQELIVPALAVKNAKEISKKNYIIQKGDTLSGIAQKFSVSVKNLKSVNNIASSNLRIGEKIVIP</sequence>
<organism evidence="2 3">
    <name type="scientific">Campylobacter sputorum subsp. sputorum</name>
    <dbReference type="NCBI Taxonomy" id="32024"/>
    <lineage>
        <taxon>Bacteria</taxon>
        <taxon>Pseudomonadati</taxon>
        <taxon>Campylobacterota</taxon>
        <taxon>Epsilonproteobacteria</taxon>
        <taxon>Campylobacterales</taxon>
        <taxon>Campylobacteraceae</taxon>
        <taxon>Campylobacter</taxon>
    </lineage>
</organism>
<dbReference type="CDD" id="cd00118">
    <property type="entry name" value="LysM"/>
    <property type="match status" value="2"/>
</dbReference>
<dbReference type="PANTHER" id="PTHR33734:SF22">
    <property type="entry name" value="MEMBRANE-BOUND LYTIC MUREIN TRANSGLYCOSYLASE D"/>
    <property type="match status" value="1"/>
</dbReference>
<gene>
    <name evidence="2" type="primary">mltD</name>
    <name evidence="2" type="ORF">NCTC12475_00858</name>
</gene>
<dbReference type="SUPFAM" id="SSF54106">
    <property type="entry name" value="LysM domain"/>
    <property type="match status" value="2"/>
</dbReference>
<dbReference type="PANTHER" id="PTHR33734">
    <property type="entry name" value="LYSM DOMAIN-CONTAINING GPI-ANCHORED PROTEIN 2"/>
    <property type="match status" value="1"/>
</dbReference>
<accession>A0A381DJ74</accession>
<dbReference type="EC" id="4.2.2.-" evidence="2"/>
<dbReference type="Pfam" id="PF01464">
    <property type="entry name" value="SLT"/>
    <property type="match status" value="1"/>
</dbReference>
<keyword evidence="3" id="KW-1185">Reference proteome</keyword>
<dbReference type="Gene3D" id="3.10.350.10">
    <property type="entry name" value="LysM domain"/>
    <property type="match status" value="2"/>
</dbReference>
<dbReference type="RefSeq" id="WP_089183044.1">
    <property type="nucleotide sequence ID" value="NZ_CP043427.1"/>
</dbReference>
<dbReference type="InterPro" id="IPR036779">
    <property type="entry name" value="LysM_dom_sf"/>
</dbReference>
<dbReference type="EMBL" id="UFVD01000001">
    <property type="protein sequence ID" value="SUX10660.1"/>
    <property type="molecule type" value="Genomic_DNA"/>
</dbReference>
<feature type="domain" description="LysM" evidence="1">
    <location>
        <begin position="361"/>
        <end position="404"/>
    </location>
</feature>
<dbReference type="CDD" id="cd16894">
    <property type="entry name" value="MltD-like"/>
    <property type="match status" value="1"/>
</dbReference>
<evidence type="ECO:0000259" key="1">
    <source>
        <dbReference type="PROSITE" id="PS51782"/>
    </source>
</evidence>
<dbReference type="InterPro" id="IPR023346">
    <property type="entry name" value="Lysozyme-like_dom_sf"/>
</dbReference>
<feature type="domain" description="LysM" evidence="1">
    <location>
        <begin position="304"/>
        <end position="347"/>
    </location>
</feature>
<keyword evidence="2" id="KW-0456">Lyase</keyword>
<dbReference type="AlphaFoldDB" id="A0A381DJ74"/>
<dbReference type="SUPFAM" id="SSF53955">
    <property type="entry name" value="Lysozyme-like"/>
    <property type="match status" value="1"/>
</dbReference>
<dbReference type="Pfam" id="PF01476">
    <property type="entry name" value="LysM"/>
    <property type="match status" value="2"/>
</dbReference>
<dbReference type="Proteomes" id="UP000254920">
    <property type="component" value="Unassembled WGS sequence"/>
</dbReference>
<evidence type="ECO:0000313" key="3">
    <source>
        <dbReference type="Proteomes" id="UP000254920"/>
    </source>
</evidence>
<dbReference type="PROSITE" id="PS51782">
    <property type="entry name" value="LYSM"/>
    <property type="match status" value="2"/>
</dbReference>
<dbReference type="GeneID" id="93091287"/>
<reference evidence="2 3" key="1">
    <citation type="submission" date="2018-06" db="EMBL/GenBank/DDBJ databases">
        <authorList>
            <consortium name="Pathogen Informatics"/>
            <person name="Doyle S."/>
        </authorList>
    </citation>
    <scope>NUCLEOTIDE SEQUENCE [LARGE SCALE GENOMIC DNA]</scope>
    <source>
        <strain evidence="2 3">NCTC12475</strain>
    </source>
</reference>
<dbReference type="InterPro" id="IPR018392">
    <property type="entry name" value="LysM"/>
</dbReference>
<protein>
    <submittedName>
        <fullName evidence="2">Regulatory protein dnir</fullName>
        <ecNumber evidence="2">4.2.2.-</ecNumber>
    </submittedName>
</protein>
<dbReference type="GO" id="GO:0016829">
    <property type="term" value="F:lyase activity"/>
    <property type="evidence" value="ECO:0007669"/>
    <property type="project" value="UniProtKB-KW"/>
</dbReference>
<proteinExistence type="predicted"/>
<dbReference type="OrthoDB" id="9815002at2"/>
<dbReference type="STRING" id="32024.GCA_000788295_01278"/>
<evidence type="ECO:0000313" key="2">
    <source>
        <dbReference type="EMBL" id="SUX10660.1"/>
    </source>
</evidence>
<dbReference type="InterPro" id="IPR008258">
    <property type="entry name" value="Transglycosylase_SLT_dom_1"/>
</dbReference>
<dbReference type="SMART" id="SM00257">
    <property type="entry name" value="LysM"/>
    <property type="match status" value="2"/>
</dbReference>
<name>A0A381DJ74_9BACT</name>
<dbReference type="Gene3D" id="1.10.530.10">
    <property type="match status" value="1"/>
</dbReference>